<name>A0A059G5H5_9PROT</name>
<keyword evidence="1" id="KW-0732">Signal</keyword>
<dbReference type="PANTHER" id="PTHR15462:SF8">
    <property type="entry name" value="SERINE PROTEASE"/>
    <property type="match status" value="1"/>
</dbReference>
<evidence type="ECO:0000256" key="1">
    <source>
        <dbReference type="ARBA" id="ARBA00022729"/>
    </source>
</evidence>
<accession>A0A059G5H5</accession>
<dbReference type="SUPFAM" id="SSF50494">
    <property type="entry name" value="Trypsin-like serine proteases"/>
    <property type="match status" value="2"/>
</dbReference>
<dbReference type="SUPFAM" id="SSF69304">
    <property type="entry name" value="Tricorn protease N-terminal domain"/>
    <property type="match status" value="1"/>
</dbReference>
<dbReference type="PATRIC" id="fig|1280953.3.peg.2780"/>
<dbReference type="Proteomes" id="UP000024942">
    <property type="component" value="Unassembled WGS sequence"/>
</dbReference>
<dbReference type="EMBL" id="ARYL01000022">
    <property type="protein sequence ID" value="KDA01723.1"/>
    <property type="molecule type" value="Genomic_DNA"/>
</dbReference>
<dbReference type="Gene3D" id="2.40.10.10">
    <property type="entry name" value="Trypsin-like serine proteases"/>
    <property type="match status" value="1"/>
</dbReference>
<organism evidence="2 3">
    <name type="scientific">Hyphomonas oceanitis SCH89</name>
    <dbReference type="NCBI Taxonomy" id="1280953"/>
    <lineage>
        <taxon>Bacteria</taxon>
        <taxon>Pseudomonadati</taxon>
        <taxon>Pseudomonadota</taxon>
        <taxon>Alphaproteobacteria</taxon>
        <taxon>Hyphomonadales</taxon>
        <taxon>Hyphomonadaceae</taxon>
        <taxon>Hyphomonas</taxon>
    </lineage>
</organism>
<dbReference type="eggNOG" id="COG3591">
    <property type="taxonomic scope" value="Bacteria"/>
</dbReference>
<gene>
    <name evidence="2" type="ORF">HOC_13833</name>
</gene>
<reference evidence="2 3" key="1">
    <citation type="journal article" date="2014" name="Antonie Van Leeuwenhoek">
        <title>Hyphomonas beringensis sp. nov. and Hyphomonas chukchiensis sp. nov., isolated from surface seawater of the Bering Sea and Chukchi Sea.</title>
        <authorList>
            <person name="Li C."/>
            <person name="Lai Q."/>
            <person name="Li G."/>
            <person name="Dong C."/>
            <person name="Wang J."/>
            <person name="Liao Y."/>
            <person name="Shao Z."/>
        </authorList>
    </citation>
    <scope>NUCLEOTIDE SEQUENCE [LARGE SCALE GENOMIC DNA]</scope>
    <source>
        <strain evidence="2 3">SCH89</strain>
    </source>
</reference>
<protein>
    <submittedName>
        <fullName evidence="2">Peptidase S1 and S6 chymotrypsin/Hap</fullName>
    </submittedName>
</protein>
<dbReference type="PANTHER" id="PTHR15462">
    <property type="entry name" value="SERINE PROTEASE"/>
    <property type="match status" value="1"/>
</dbReference>
<dbReference type="Pfam" id="PF13365">
    <property type="entry name" value="Trypsin_2"/>
    <property type="match status" value="1"/>
</dbReference>
<dbReference type="InterPro" id="IPR043504">
    <property type="entry name" value="Peptidase_S1_PA_chymotrypsin"/>
</dbReference>
<dbReference type="STRING" id="1280953.HOC_13833"/>
<dbReference type="InterPro" id="IPR009003">
    <property type="entry name" value="Peptidase_S1_PA"/>
</dbReference>
<evidence type="ECO:0000313" key="3">
    <source>
        <dbReference type="Proteomes" id="UP000024942"/>
    </source>
</evidence>
<keyword evidence="3" id="KW-1185">Reference proteome</keyword>
<evidence type="ECO:0000313" key="2">
    <source>
        <dbReference type="EMBL" id="KDA01723.1"/>
    </source>
</evidence>
<proteinExistence type="predicted"/>
<sequence length="1454" mass="159862">MRTLVVFTITIAFVVGALFAALSGRDMSGNGRHDDSMESDGPEPVAYDRLVTLSFDRKSPCANADDCSSRRKALTETQKARYSDLERLNRYTGTSNNYERVDGIDVSTPARRLARSVGRLDLTTNTETYPCTGTIVSREYVLTAAHCLVDPETGVLRSDIEHIELELGYLEEDDKYDQDSDRRNTLLIEVPDAADLSRIFYAVPFRKGSRMETVTGGACSELGMTSRHTDGDDDLEICGGCLDMTDFALLKIKDGYTEDVEQAFPVAKLARIDPSVGLDMQLVHHPAGGIQLLTRRYCRPQPSRSGGVMLNASVFRHTCETQPGSSGAPIFSPRHDTILAIHTCCSDLKVRTSSAAESSNHAMTVSAMAALSTEISDLLDDDVAPVRDLERAGEARRLSLEAKAIMESSPHAALERAHAAMSLLQATDNPAQQYRIDAETQSVQKIANEVLNNPALPDVKLTSGSNTQWAEIVPGGKFMVEIAKDEDRDDARIVQLRTRATDNYLSTGKFGSELSRTRIILNDKADPLWTSSKREYLVTPSGKFLIVFSNSTGPNHGSALKLYTVPALTPVFSVNVPAQEADVGTAGQPPASEGFGFNFDQDAIRSNNPLRIHLDDGHFVLGYDNYMVLTGPEWPRVVRLNCKEAECIYGVRDGRVLAAEAVAGDDETSDRVSLNWISADGSRQQVIQADDPAALTVSRDLLHIARDIPDSDHKVEILNLETLARVFVFDRPDVMLRSQSPGSGYYDGPDFPMSRYGNRGVAVFRDSAYEAWALATEPCALPCNSTSAFDLIKIDLKTGTILARYKDVSDVIGAGDILDAGLLNLPDGSTLIWSANNLANVQPDEKSSALTLVWEAVKRETPNSLKAGANRRLSAPEISLVGDSPIILIRGDTDTSFSNLDSKEFVPFRLEPEFRIARSDQLIPSPSGNWISVTSRESRRIELYDVSNLSKTPGTQSRTNFSPMATLRPTISFSAMRSGGDIPVWHSAATMQSQVDVIVKKFIEEDRIVWDVYTPSNEPLSGAFLHQYVEGTDSESYFSSLDRGTLFRRSETQGWRLGRGLGSDVCVFTRLKMGLGGATLRSERSHDVPCQLRKFHLTDTRLLFWEPTNDDLARVHRLEFDPQQNFEPTEDIYLSRQCRSQSTSEHEPNATRAVAEQSERMIVSLESDFASNARSAMVSCYDDNGWSGTALLSFAKDETQVHNIADFQDPANRFEPLGAVFLSGRWFVNGILLLADETEVYAVRIMDERGVEIDTLEYEFPIRLAALRQQNRIAIFGDSISRIEADQTCGCNIDLVDPLTLKKRSVRLPIRSRSVGVAETGNGDELFVVQYDGQVSFLDPEIGNSEGQAPSALTGKSISSPGLAKVLGYTAITDVAEQRFVTIRSSGGDRPRVFDLSTGAEVTGLGSGKYPRDIMFDRATMKLTSLSESAFGYDAGQDLLEKLQARSDLLKGLP</sequence>
<dbReference type="InterPro" id="IPR050966">
    <property type="entry name" value="Glutamyl_endopeptidase"/>
</dbReference>
<comment type="caution">
    <text evidence="2">The sequence shown here is derived from an EMBL/GenBank/DDBJ whole genome shotgun (WGS) entry which is preliminary data.</text>
</comment>